<proteinExistence type="predicted"/>
<feature type="compositionally biased region" description="Polar residues" evidence="1">
    <location>
        <begin position="135"/>
        <end position="146"/>
    </location>
</feature>
<feature type="region of interest" description="Disordered" evidence="1">
    <location>
        <begin position="1"/>
        <end position="148"/>
    </location>
</feature>
<feature type="compositionally biased region" description="Polar residues" evidence="1">
    <location>
        <begin position="1"/>
        <end position="13"/>
    </location>
</feature>
<dbReference type="Proteomes" id="UP001066276">
    <property type="component" value="Chromosome 11"/>
</dbReference>
<gene>
    <name evidence="2" type="ORF">NDU88_002276</name>
</gene>
<name>A0AAV7LDS1_PLEWA</name>
<dbReference type="EMBL" id="JANPWB010000015">
    <property type="protein sequence ID" value="KAJ1089124.1"/>
    <property type="molecule type" value="Genomic_DNA"/>
</dbReference>
<dbReference type="AlphaFoldDB" id="A0AAV7LDS1"/>
<evidence type="ECO:0000256" key="1">
    <source>
        <dbReference type="SAM" id="MobiDB-lite"/>
    </source>
</evidence>
<reference evidence="2" key="1">
    <citation type="journal article" date="2022" name="bioRxiv">
        <title>Sequencing and chromosome-scale assembly of the giantPleurodeles waltlgenome.</title>
        <authorList>
            <person name="Brown T."/>
            <person name="Elewa A."/>
            <person name="Iarovenko S."/>
            <person name="Subramanian E."/>
            <person name="Araus A.J."/>
            <person name="Petzold A."/>
            <person name="Susuki M."/>
            <person name="Suzuki K.-i.T."/>
            <person name="Hayashi T."/>
            <person name="Toyoda A."/>
            <person name="Oliveira C."/>
            <person name="Osipova E."/>
            <person name="Leigh N.D."/>
            <person name="Simon A."/>
            <person name="Yun M.H."/>
        </authorList>
    </citation>
    <scope>NUCLEOTIDE SEQUENCE</scope>
    <source>
        <strain evidence="2">20211129_DDA</strain>
        <tissue evidence="2">Liver</tissue>
    </source>
</reference>
<accession>A0AAV7LDS1</accession>
<organism evidence="2 3">
    <name type="scientific">Pleurodeles waltl</name>
    <name type="common">Iberian ribbed newt</name>
    <dbReference type="NCBI Taxonomy" id="8319"/>
    <lineage>
        <taxon>Eukaryota</taxon>
        <taxon>Metazoa</taxon>
        <taxon>Chordata</taxon>
        <taxon>Craniata</taxon>
        <taxon>Vertebrata</taxon>
        <taxon>Euteleostomi</taxon>
        <taxon>Amphibia</taxon>
        <taxon>Batrachia</taxon>
        <taxon>Caudata</taxon>
        <taxon>Salamandroidea</taxon>
        <taxon>Salamandridae</taxon>
        <taxon>Pleurodelinae</taxon>
        <taxon>Pleurodeles</taxon>
    </lineage>
</organism>
<sequence>MSPQDVCTSSRRPGSQCLHRRKAQSPRGVLAPRCLLLRASTPGPAGGPAPPHQRRAHQRGPATGLPFRRSESPPGPRRTSAAFWHPFRLRARRRSEAAGCRHHHPPVPAGEMRPATTASELGAPSKCRLPAPDSTAHSAGTLQASQDGVGCLFMA</sequence>
<evidence type="ECO:0000313" key="2">
    <source>
        <dbReference type="EMBL" id="KAJ1089124.1"/>
    </source>
</evidence>
<comment type="caution">
    <text evidence="2">The sequence shown here is derived from an EMBL/GenBank/DDBJ whole genome shotgun (WGS) entry which is preliminary data.</text>
</comment>
<evidence type="ECO:0000313" key="3">
    <source>
        <dbReference type="Proteomes" id="UP001066276"/>
    </source>
</evidence>
<protein>
    <submittedName>
        <fullName evidence="2">Uncharacterized protein</fullName>
    </submittedName>
</protein>
<keyword evidence="3" id="KW-1185">Reference proteome</keyword>